<dbReference type="Proteomes" id="UP000007266">
    <property type="component" value="Linkage group 4"/>
</dbReference>
<reference evidence="1 2" key="1">
    <citation type="journal article" date="2008" name="Nature">
        <title>The genome of the model beetle and pest Tribolium castaneum.</title>
        <authorList>
            <consortium name="Tribolium Genome Sequencing Consortium"/>
            <person name="Richards S."/>
            <person name="Gibbs R.A."/>
            <person name="Weinstock G.M."/>
            <person name="Brown S.J."/>
            <person name="Denell R."/>
            <person name="Beeman R.W."/>
            <person name="Gibbs R."/>
            <person name="Beeman R.W."/>
            <person name="Brown S.J."/>
            <person name="Bucher G."/>
            <person name="Friedrich M."/>
            <person name="Grimmelikhuijzen C.J."/>
            <person name="Klingler M."/>
            <person name="Lorenzen M."/>
            <person name="Richards S."/>
            <person name="Roth S."/>
            <person name="Schroder R."/>
            <person name="Tautz D."/>
            <person name="Zdobnov E.M."/>
            <person name="Muzny D."/>
            <person name="Gibbs R.A."/>
            <person name="Weinstock G.M."/>
            <person name="Attaway T."/>
            <person name="Bell S."/>
            <person name="Buhay C.J."/>
            <person name="Chandrabose M.N."/>
            <person name="Chavez D."/>
            <person name="Clerk-Blankenburg K.P."/>
            <person name="Cree A."/>
            <person name="Dao M."/>
            <person name="Davis C."/>
            <person name="Chacko J."/>
            <person name="Dinh H."/>
            <person name="Dugan-Rocha S."/>
            <person name="Fowler G."/>
            <person name="Garner T.T."/>
            <person name="Garnes J."/>
            <person name="Gnirke A."/>
            <person name="Hawes A."/>
            <person name="Hernandez J."/>
            <person name="Hines S."/>
            <person name="Holder M."/>
            <person name="Hume J."/>
            <person name="Jhangiani S.N."/>
            <person name="Joshi V."/>
            <person name="Khan Z.M."/>
            <person name="Jackson L."/>
            <person name="Kovar C."/>
            <person name="Kowis A."/>
            <person name="Lee S."/>
            <person name="Lewis L.R."/>
            <person name="Margolis J."/>
            <person name="Morgan M."/>
            <person name="Nazareth L.V."/>
            <person name="Nguyen N."/>
            <person name="Okwuonu G."/>
            <person name="Parker D."/>
            <person name="Richards S."/>
            <person name="Ruiz S.J."/>
            <person name="Santibanez J."/>
            <person name="Savard J."/>
            <person name="Scherer S.E."/>
            <person name="Schneider B."/>
            <person name="Sodergren E."/>
            <person name="Tautz D."/>
            <person name="Vattahil S."/>
            <person name="Villasana D."/>
            <person name="White C.S."/>
            <person name="Wright R."/>
            <person name="Park Y."/>
            <person name="Beeman R.W."/>
            <person name="Lord J."/>
            <person name="Oppert B."/>
            <person name="Lorenzen M."/>
            <person name="Brown S."/>
            <person name="Wang L."/>
            <person name="Savard J."/>
            <person name="Tautz D."/>
            <person name="Richards S."/>
            <person name="Weinstock G."/>
            <person name="Gibbs R.A."/>
            <person name="Liu Y."/>
            <person name="Worley K."/>
            <person name="Weinstock G."/>
            <person name="Elsik C.G."/>
            <person name="Reese J.T."/>
            <person name="Elhaik E."/>
            <person name="Landan G."/>
            <person name="Graur D."/>
            <person name="Arensburger P."/>
            <person name="Atkinson P."/>
            <person name="Beeman R.W."/>
            <person name="Beidler J."/>
            <person name="Brown S.J."/>
            <person name="Demuth J.P."/>
            <person name="Drury D.W."/>
            <person name="Du Y.Z."/>
            <person name="Fujiwara H."/>
            <person name="Lorenzen M."/>
            <person name="Maselli V."/>
            <person name="Osanai M."/>
            <person name="Park Y."/>
            <person name="Robertson H.M."/>
            <person name="Tu Z."/>
            <person name="Wang J.J."/>
            <person name="Wang S."/>
            <person name="Richards S."/>
            <person name="Song H."/>
            <person name="Zhang L."/>
            <person name="Sodergren E."/>
            <person name="Werner D."/>
            <person name="Stanke M."/>
            <person name="Morgenstern B."/>
            <person name="Solovyev V."/>
            <person name="Kosarev P."/>
            <person name="Brown G."/>
            <person name="Chen H.C."/>
            <person name="Ermolaeva O."/>
            <person name="Hlavina W."/>
            <person name="Kapustin Y."/>
            <person name="Kiryutin B."/>
            <person name="Kitts P."/>
            <person name="Maglott D."/>
            <person name="Pruitt K."/>
            <person name="Sapojnikov V."/>
            <person name="Souvorov A."/>
            <person name="Mackey A.J."/>
            <person name="Waterhouse R.M."/>
            <person name="Wyder S."/>
            <person name="Zdobnov E.M."/>
            <person name="Zdobnov E.M."/>
            <person name="Wyder S."/>
            <person name="Kriventseva E.V."/>
            <person name="Kadowaki T."/>
            <person name="Bork P."/>
            <person name="Aranda M."/>
            <person name="Bao R."/>
            <person name="Beermann A."/>
            <person name="Berns N."/>
            <person name="Bolognesi R."/>
            <person name="Bonneton F."/>
            <person name="Bopp D."/>
            <person name="Brown S.J."/>
            <person name="Bucher G."/>
            <person name="Butts T."/>
            <person name="Chaumot A."/>
            <person name="Denell R.E."/>
            <person name="Ferrier D.E."/>
            <person name="Friedrich M."/>
            <person name="Gordon C.M."/>
            <person name="Jindra M."/>
            <person name="Klingler M."/>
            <person name="Lan Q."/>
            <person name="Lattorff H.M."/>
            <person name="Laudet V."/>
            <person name="von Levetsow C."/>
            <person name="Liu Z."/>
            <person name="Lutz R."/>
            <person name="Lynch J.A."/>
            <person name="da Fonseca R.N."/>
            <person name="Posnien N."/>
            <person name="Reuter R."/>
            <person name="Roth S."/>
            <person name="Savard J."/>
            <person name="Schinko J.B."/>
            <person name="Schmitt C."/>
            <person name="Schoppmeier M."/>
            <person name="Schroder R."/>
            <person name="Shippy T.D."/>
            <person name="Simonnet F."/>
            <person name="Marques-Souza H."/>
            <person name="Tautz D."/>
            <person name="Tomoyasu Y."/>
            <person name="Trauner J."/>
            <person name="Van der Zee M."/>
            <person name="Vervoort M."/>
            <person name="Wittkopp N."/>
            <person name="Wimmer E.A."/>
            <person name="Yang X."/>
            <person name="Jones A.K."/>
            <person name="Sattelle D.B."/>
            <person name="Ebert P.R."/>
            <person name="Nelson D."/>
            <person name="Scott J.G."/>
            <person name="Beeman R.W."/>
            <person name="Muthukrishnan S."/>
            <person name="Kramer K.J."/>
            <person name="Arakane Y."/>
            <person name="Beeman R.W."/>
            <person name="Zhu Q."/>
            <person name="Hogenkamp D."/>
            <person name="Dixit R."/>
            <person name="Oppert B."/>
            <person name="Jiang H."/>
            <person name="Zou Z."/>
            <person name="Marshall J."/>
            <person name="Elpidina E."/>
            <person name="Vinokurov K."/>
            <person name="Oppert C."/>
            <person name="Zou Z."/>
            <person name="Evans J."/>
            <person name="Lu Z."/>
            <person name="Zhao P."/>
            <person name="Sumathipala N."/>
            <person name="Altincicek B."/>
            <person name="Vilcinskas A."/>
            <person name="Williams M."/>
            <person name="Hultmark D."/>
            <person name="Hetru C."/>
            <person name="Jiang H."/>
            <person name="Grimmelikhuijzen C.J."/>
            <person name="Hauser F."/>
            <person name="Cazzamali G."/>
            <person name="Williamson M."/>
            <person name="Park Y."/>
            <person name="Li B."/>
            <person name="Tanaka Y."/>
            <person name="Predel R."/>
            <person name="Neupert S."/>
            <person name="Schachtner J."/>
            <person name="Verleyen P."/>
            <person name="Raible F."/>
            <person name="Bork P."/>
            <person name="Friedrich M."/>
            <person name="Walden K.K."/>
            <person name="Robertson H.M."/>
            <person name="Angeli S."/>
            <person name="Foret S."/>
            <person name="Bucher G."/>
            <person name="Schuetz S."/>
            <person name="Maleszka R."/>
            <person name="Wimmer E.A."/>
            <person name="Beeman R.W."/>
            <person name="Lorenzen M."/>
            <person name="Tomoyasu Y."/>
            <person name="Miller S.C."/>
            <person name="Grossmann D."/>
            <person name="Bucher G."/>
        </authorList>
    </citation>
    <scope>NUCLEOTIDE SEQUENCE [LARGE SCALE GENOMIC DNA]</scope>
    <source>
        <strain evidence="1 2">Georgia GA2</strain>
    </source>
</reference>
<protein>
    <submittedName>
        <fullName evidence="1">Uncharacterized protein</fullName>
    </submittedName>
</protein>
<dbReference type="AlphaFoldDB" id="D2A0P7"/>
<proteinExistence type="predicted"/>
<dbReference type="EMBL" id="KQ971338">
    <property type="protein sequence ID" value="EFA02544.1"/>
    <property type="molecule type" value="Genomic_DNA"/>
</dbReference>
<sequence>MATDSTLLKSIAKALWRTQDWFKRRRMVTEILISTSCASLKAARFFPGINLLLMLRDWTLKMMISGRVGRRDVNVYLRRVVLSKDSRVKRPRDRSCSA</sequence>
<evidence type="ECO:0000313" key="1">
    <source>
        <dbReference type="EMBL" id="EFA02544.1"/>
    </source>
</evidence>
<reference evidence="1 2" key="2">
    <citation type="journal article" date="2010" name="Nucleic Acids Res.">
        <title>BeetleBase in 2010: revisions to provide comprehensive genomic information for Tribolium castaneum.</title>
        <authorList>
            <person name="Kim H.S."/>
            <person name="Murphy T."/>
            <person name="Xia J."/>
            <person name="Caragea D."/>
            <person name="Park Y."/>
            <person name="Beeman R.W."/>
            <person name="Lorenzen M.D."/>
            <person name="Butcher S."/>
            <person name="Manak J.R."/>
            <person name="Brown S.J."/>
        </authorList>
    </citation>
    <scope>GENOME REANNOTATION</scope>
    <source>
        <strain evidence="1 2">Georgia GA2</strain>
    </source>
</reference>
<name>D2A0P7_TRICA</name>
<dbReference type="HOGENOM" id="CLU_2336320_0_0_1"/>
<gene>
    <name evidence="1" type="primary">GLEAN_08249</name>
    <name evidence="1" type="ORF">TcasGA2_TC008249</name>
</gene>
<organism evidence="1 2">
    <name type="scientific">Tribolium castaneum</name>
    <name type="common">Red flour beetle</name>
    <dbReference type="NCBI Taxonomy" id="7070"/>
    <lineage>
        <taxon>Eukaryota</taxon>
        <taxon>Metazoa</taxon>
        <taxon>Ecdysozoa</taxon>
        <taxon>Arthropoda</taxon>
        <taxon>Hexapoda</taxon>
        <taxon>Insecta</taxon>
        <taxon>Pterygota</taxon>
        <taxon>Neoptera</taxon>
        <taxon>Endopterygota</taxon>
        <taxon>Coleoptera</taxon>
        <taxon>Polyphaga</taxon>
        <taxon>Cucujiformia</taxon>
        <taxon>Tenebrionidae</taxon>
        <taxon>Tenebrionidae incertae sedis</taxon>
        <taxon>Tribolium</taxon>
    </lineage>
</organism>
<dbReference type="InParanoid" id="D2A0P7"/>
<evidence type="ECO:0000313" key="2">
    <source>
        <dbReference type="Proteomes" id="UP000007266"/>
    </source>
</evidence>
<keyword evidence="2" id="KW-1185">Reference proteome</keyword>
<accession>D2A0P7</accession>